<comment type="similarity">
    <text evidence="3 7">Belongs to the peptidase S26 family.</text>
</comment>
<evidence type="ECO:0000256" key="2">
    <source>
        <dbReference type="ARBA" id="ARBA00004401"/>
    </source>
</evidence>
<evidence type="ECO:0000313" key="10">
    <source>
        <dbReference type="EMBL" id="SBW27653.1"/>
    </source>
</evidence>
<dbReference type="Proteomes" id="UP000199013">
    <property type="component" value="Unassembled WGS sequence"/>
</dbReference>
<keyword evidence="7" id="KW-0645">Protease</keyword>
<organism evidence="10 11">
    <name type="scientific">Candidatus Protofrankia californiensis</name>
    <dbReference type="NCBI Taxonomy" id="1839754"/>
    <lineage>
        <taxon>Bacteria</taxon>
        <taxon>Bacillati</taxon>
        <taxon>Actinomycetota</taxon>
        <taxon>Actinomycetes</taxon>
        <taxon>Frankiales</taxon>
        <taxon>Frankiaceae</taxon>
        <taxon>Protofrankia</taxon>
    </lineage>
</organism>
<evidence type="ECO:0000313" key="11">
    <source>
        <dbReference type="Proteomes" id="UP000199013"/>
    </source>
</evidence>
<name>A0A1C3PCU7_9ACTN</name>
<keyword evidence="7" id="KW-0812">Transmembrane</keyword>
<evidence type="ECO:0000259" key="9">
    <source>
        <dbReference type="Pfam" id="PF10502"/>
    </source>
</evidence>
<dbReference type="Pfam" id="PF10502">
    <property type="entry name" value="Peptidase_S26"/>
    <property type="match status" value="1"/>
</dbReference>
<gene>
    <name evidence="10" type="ORF">FDG2_5390</name>
</gene>
<evidence type="ECO:0000256" key="8">
    <source>
        <dbReference type="SAM" id="MobiDB-lite"/>
    </source>
</evidence>
<keyword evidence="11" id="KW-1185">Reference proteome</keyword>
<dbReference type="InterPro" id="IPR019533">
    <property type="entry name" value="Peptidase_S26"/>
</dbReference>
<keyword evidence="5 7" id="KW-0378">Hydrolase</keyword>
<dbReference type="GO" id="GO:0009003">
    <property type="term" value="F:signal peptidase activity"/>
    <property type="evidence" value="ECO:0007669"/>
    <property type="project" value="UniProtKB-EC"/>
</dbReference>
<sequence>MSGAEHSRPMRRGGSPPAGSADDRADDAVYPHSEQTGPSARVEDGKTERAPSTQPQPGAIGEPGQHQVHAAFVTDDGRQVEAAGATGENIIGENVTGQDIQDVQGAEAAATDNPPAGRRPAARTPRGGRGSFARELPLLVLIAFLLALLIKAFLIQAFWIPTVSMERTLLVNDRVLVNKLVYRFRDVHRGEIVVFNGDGTGFERAETLITPPSNVFSRAVRSVQGVLGLGAPSDKDFIKRVIGVGGDTVACCDAQGRVTVNGRPLDEPYVYENSPIGGGREFDPVKVPPGELWVMGDHRSESSDSRVNGTIPESKVVGRAFVRVWPLGRMAILTPPDIFAAAGGPAAAAVPLAGVGLAGAAVVGGATMVRRGRGSPGSLPTRSAKRPGRHTGDDNGDGPSARWDGRRGRPLQRLATRRRRCPAGAPPAVCTDQPGDPT</sequence>
<dbReference type="PROSITE" id="PS00761">
    <property type="entry name" value="SPASE_I_3"/>
    <property type="match status" value="1"/>
</dbReference>
<dbReference type="InterPro" id="IPR036286">
    <property type="entry name" value="LexA/Signal_pep-like_sf"/>
</dbReference>
<dbReference type="EC" id="3.4.21.89" evidence="4 7"/>
<evidence type="ECO:0000256" key="4">
    <source>
        <dbReference type="ARBA" id="ARBA00013208"/>
    </source>
</evidence>
<feature type="active site" evidence="6">
    <location>
        <position position="239"/>
    </location>
</feature>
<protein>
    <recommendedName>
        <fullName evidence="4 7">Signal peptidase I</fullName>
        <ecNumber evidence="4 7">3.4.21.89</ecNumber>
    </recommendedName>
</protein>
<dbReference type="PRINTS" id="PR00727">
    <property type="entry name" value="LEADERPTASE"/>
</dbReference>
<dbReference type="EMBL" id="FLUV01002247">
    <property type="protein sequence ID" value="SBW27653.1"/>
    <property type="molecule type" value="Genomic_DNA"/>
</dbReference>
<dbReference type="Gene3D" id="2.10.109.10">
    <property type="entry name" value="Umud Fragment, subunit A"/>
    <property type="match status" value="1"/>
</dbReference>
<dbReference type="CDD" id="cd06530">
    <property type="entry name" value="S26_SPase_I"/>
    <property type="match status" value="1"/>
</dbReference>
<dbReference type="PANTHER" id="PTHR43390">
    <property type="entry name" value="SIGNAL PEPTIDASE I"/>
    <property type="match status" value="1"/>
</dbReference>
<evidence type="ECO:0000256" key="6">
    <source>
        <dbReference type="PIRSR" id="PIRSR600223-1"/>
    </source>
</evidence>
<accession>A0A1C3PCU7</accession>
<reference evidence="11" key="1">
    <citation type="submission" date="2016-02" db="EMBL/GenBank/DDBJ databases">
        <authorList>
            <person name="Wibberg D."/>
        </authorList>
    </citation>
    <scope>NUCLEOTIDE SEQUENCE [LARGE SCALE GENOMIC DNA]</scope>
</reference>
<dbReference type="GO" id="GO:0004252">
    <property type="term" value="F:serine-type endopeptidase activity"/>
    <property type="evidence" value="ECO:0007669"/>
    <property type="project" value="InterPro"/>
</dbReference>
<keyword evidence="7" id="KW-1133">Transmembrane helix</keyword>
<dbReference type="GO" id="GO:0005886">
    <property type="term" value="C:plasma membrane"/>
    <property type="evidence" value="ECO:0007669"/>
    <property type="project" value="UniProtKB-SubCell"/>
</dbReference>
<dbReference type="InterPro" id="IPR019758">
    <property type="entry name" value="Pept_S26A_signal_pept_1_CS"/>
</dbReference>
<evidence type="ECO:0000256" key="1">
    <source>
        <dbReference type="ARBA" id="ARBA00000677"/>
    </source>
</evidence>
<comment type="subcellular location">
    <subcellularLocation>
        <location evidence="2">Cell membrane</location>
        <topology evidence="2">Single-pass type II membrane protein</topology>
    </subcellularLocation>
    <subcellularLocation>
        <location evidence="7">Membrane</location>
        <topology evidence="7">Single-pass type II membrane protein</topology>
    </subcellularLocation>
</comment>
<dbReference type="PANTHER" id="PTHR43390:SF1">
    <property type="entry name" value="CHLOROPLAST PROCESSING PEPTIDASE"/>
    <property type="match status" value="1"/>
</dbReference>
<feature type="region of interest" description="Disordered" evidence="8">
    <location>
        <begin position="105"/>
        <end position="128"/>
    </location>
</feature>
<evidence type="ECO:0000256" key="7">
    <source>
        <dbReference type="RuleBase" id="RU362042"/>
    </source>
</evidence>
<feature type="domain" description="Peptidase S26" evidence="9">
    <location>
        <begin position="136"/>
        <end position="325"/>
    </location>
</feature>
<feature type="compositionally biased region" description="Low complexity" evidence="8">
    <location>
        <begin position="114"/>
        <end position="125"/>
    </location>
</feature>
<evidence type="ECO:0000256" key="3">
    <source>
        <dbReference type="ARBA" id="ARBA00009370"/>
    </source>
</evidence>
<dbReference type="AlphaFoldDB" id="A0A1C3PCU7"/>
<dbReference type="InterPro" id="IPR000223">
    <property type="entry name" value="Pept_S26A_signal_pept_1"/>
</dbReference>
<dbReference type="SUPFAM" id="SSF51306">
    <property type="entry name" value="LexA/Signal peptidase"/>
    <property type="match status" value="1"/>
</dbReference>
<keyword evidence="7" id="KW-0472">Membrane</keyword>
<feature type="transmembrane region" description="Helical" evidence="7">
    <location>
        <begin position="136"/>
        <end position="159"/>
    </location>
</feature>
<evidence type="ECO:0000256" key="5">
    <source>
        <dbReference type="ARBA" id="ARBA00022801"/>
    </source>
</evidence>
<dbReference type="GO" id="GO:0006465">
    <property type="term" value="P:signal peptide processing"/>
    <property type="evidence" value="ECO:0007669"/>
    <property type="project" value="InterPro"/>
</dbReference>
<dbReference type="NCBIfam" id="TIGR02227">
    <property type="entry name" value="sigpep_I_bact"/>
    <property type="match status" value="1"/>
</dbReference>
<feature type="region of interest" description="Disordered" evidence="8">
    <location>
        <begin position="1"/>
        <end position="63"/>
    </location>
</feature>
<proteinExistence type="inferred from homology"/>
<feature type="region of interest" description="Disordered" evidence="8">
    <location>
        <begin position="369"/>
        <end position="438"/>
    </location>
</feature>
<feature type="active site" evidence="6">
    <location>
        <position position="164"/>
    </location>
</feature>
<comment type="catalytic activity">
    <reaction evidence="1 7">
        <text>Cleavage of hydrophobic, N-terminal signal or leader sequences from secreted and periplasmic proteins.</text>
        <dbReference type="EC" id="3.4.21.89"/>
    </reaction>
</comment>